<dbReference type="PANTHER" id="PTHR43078">
    <property type="entry name" value="UDP-GLUCURONIC ACID DECARBOXYLASE-RELATED"/>
    <property type="match status" value="1"/>
</dbReference>
<comment type="subcellular location">
    <subcellularLocation>
        <location evidence="2">Golgi apparatus</location>
        <location evidence="2">Golgi stack membrane</location>
        <topology evidence="2">Single-pass type II membrane protein</topology>
    </subcellularLocation>
</comment>
<feature type="non-terminal residue" evidence="15">
    <location>
        <position position="89"/>
    </location>
</feature>
<evidence type="ECO:0000256" key="3">
    <source>
        <dbReference type="ARBA" id="ARBA00005100"/>
    </source>
</evidence>
<dbReference type="InterPro" id="IPR036291">
    <property type="entry name" value="NAD(P)-bd_dom_sf"/>
</dbReference>
<evidence type="ECO:0000256" key="2">
    <source>
        <dbReference type="ARBA" id="ARBA00004447"/>
    </source>
</evidence>
<keyword evidence="9" id="KW-1133">Transmembrane helix</keyword>
<accession>X0WWW6</accession>
<comment type="caution">
    <text evidence="15">The sequence shown here is derived from an EMBL/GenBank/DDBJ whole genome shotgun (WGS) entry which is preliminary data.</text>
</comment>
<feature type="domain" description="NAD(P)-binding" evidence="14">
    <location>
        <begin position="1"/>
        <end position="89"/>
    </location>
</feature>
<evidence type="ECO:0000256" key="11">
    <source>
        <dbReference type="ARBA" id="ARBA00023034"/>
    </source>
</evidence>
<evidence type="ECO:0000256" key="8">
    <source>
        <dbReference type="ARBA" id="ARBA00022968"/>
    </source>
</evidence>
<dbReference type="EC" id="4.1.1.35" evidence="5"/>
<evidence type="ECO:0000256" key="6">
    <source>
        <dbReference type="ARBA" id="ARBA00022692"/>
    </source>
</evidence>
<evidence type="ECO:0000256" key="12">
    <source>
        <dbReference type="ARBA" id="ARBA00023136"/>
    </source>
</evidence>
<evidence type="ECO:0000256" key="13">
    <source>
        <dbReference type="ARBA" id="ARBA00023239"/>
    </source>
</evidence>
<dbReference type="InterPro" id="IPR044516">
    <property type="entry name" value="UXS-like"/>
</dbReference>
<sequence length="89" mass="9722">MVTGGAGFIGSHLADVLLERGDEVYVIDDLSTGSILNIEHLKTHPKFHYTIESIMNYPVTAELVDRCDTVFHLAAAVGVNLIVEDPVRT</sequence>
<evidence type="ECO:0000256" key="1">
    <source>
        <dbReference type="ARBA" id="ARBA00001911"/>
    </source>
</evidence>
<evidence type="ECO:0000313" key="15">
    <source>
        <dbReference type="EMBL" id="GAG27692.1"/>
    </source>
</evidence>
<gene>
    <name evidence="15" type="ORF">S01H1_48362</name>
</gene>
<keyword evidence="8" id="KW-0735">Signal-anchor</keyword>
<keyword evidence="11" id="KW-0333">Golgi apparatus</keyword>
<keyword evidence="12" id="KW-0472">Membrane</keyword>
<comment type="similarity">
    <text evidence="4">Belongs to the NAD(P)-dependent epimerase/dehydratase family. UDP-glucuronic acid decarboxylase subfamily.</text>
</comment>
<evidence type="ECO:0000256" key="4">
    <source>
        <dbReference type="ARBA" id="ARBA00007505"/>
    </source>
</evidence>
<keyword evidence="6" id="KW-0812">Transmembrane</keyword>
<reference evidence="15" key="1">
    <citation type="journal article" date="2014" name="Front. Microbiol.">
        <title>High frequency of phylogenetically diverse reductive dehalogenase-homologous genes in deep subseafloor sedimentary metagenomes.</title>
        <authorList>
            <person name="Kawai M."/>
            <person name="Futagami T."/>
            <person name="Toyoda A."/>
            <person name="Takaki Y."/>
            <person name="Nishi S."/>
            <person name="Hori S."/>
            <person name="Arai W."/>
            <person name="Tsubouchi T."/>
            <person name="Morono Y."/>
            <person name="Uchiyama I."/>
            <person name="Ito T."/>
            <person name="Fujiyama A."/>
            <person name="Inagaki F."/>
            <person name="Takami H."/>
        </authorList>
    </citation>
    <scope>NUCLEOTIDE SEQUENCE</scope>
    <source>
        <strain evidence="15">Expedition CK06-06</strain>
    </source>
</reference>
<dbReference type="GO" id="GO:0042732">
    <property type="term" value="P:D-xylose metabolic process"/>
    <property type="evidence" value="ECO:0007669"/>
    <property type="project" value="InterPro"/>
</dbReference>
<dbReference type="UniPathway" id="UPA00796">
    <property type="reaction ID" value="UER00771"/>
</dbReference>
<dbReference type="PANTHER" id="PTHR43078:SF6">
    <property type="entry name" value="UDP-GLUCURONIC ACID DECARBOXYLASE 1"/>
    <property type="match status" value="1"/>
</dbReference>
<evidence type="ECO:0000256" key="9">
    <source>
        <dbReference type="ARBA" id="ARBA00022989"/>
    </source>
</evidence>
<evidence type="ECO:0000259" key="14">
    <source>
        <dbReference type="Pfam" id="PF16363"/>
    </source>
</evidence>
<name>X0WWW6_9ZZZZ</name>
<dbReference type="AlphaFoldDB" id="X0WWW6"/>
<protein>
    <recommendedName>
        <fullName evidence="5">UDP-glucuronate decarboxylase</fullName>
        <ecNumber evidence="5">4.1.1.35</ecNumber>
    </recommendedName>
</protein>
<evidence type="ECO:0000256" key="10">
    <source>
        <dbReference type="ARBA" id="ARBA00023027"/>
    </source>
</evidence>
<dbReference type="EMBL" id="BARS01031056">
    <property type="protein sequence ID" value="GAG27692.1"/>
    <property type="molecule type" value="Genomic_DNA"/>
</dbReference>
<dbReference type="GO" id="GO:0048040">
    <property type="term" value="F:UDP-glucuronate decarboxylase activity"/>
    <property type="evidence" value="ECO:0007669"/>
    <property type="project" value="UniProtKB-EC"/>
</dbReference>
<comment type="pathway">
    <text evidence="3">Nucleotide-sugar biosynthesis; UDP-alpha-D-xylose biosynthesis; UDP-alpha-D-xylose from UDP-alpha-D-glucuronate: step 1/1.</text>
</comment>
<keyword evidence="10" id="KW-0520">NAD</keyword>
<comment type="cofactor">
    <cofactor evidence="1">
        <name>NAD(+)</name>
        <dbReference type="ChEBI" id="CHEBI:57540"/>
    </cofactor>
</comment>
<dbReference type="InterPro" id="IPR016040">
    <property type="entry name" value="NAD(P)-bd_dom"/>
</dbReference>
<evidence type="ECO:0000256" key="7">
    <source>
        <dbReference type="ARBA" id="ARBA00022793"/>
    </source>
</evidence>
<dbReference type="SUPFAM" id="SSF51735">
    <property type="entry name" value="NAD(P)-binding Rossmann-fold domains"/>
    <property type="match status" value="1"/>
</dbReference>
<keyword evidence="13" id="KW-0456">Lyase</keyword>
<dbReference type="GO" id="GO:0033320">
    <property type="term" value="P:UDP-D-xylose biosynthetic process"/>
    <property type="evidence" value="ECO:0007669"/>
    <property type="project" value="UniProtKB-UniPathway"/>
</dbReference>
<dbReference type="GO" id="GO:0070403">
    <property type="term" value="F:NAD+ binding"/>
    <property type="evidence" value="ECO:0007669"/>
    <property type="project" value="InterPro"/>
</dbReference>
<keyword evidence="7" id="KW-0210">Decarboxylase</keyword>
<dbReference type="Gene3D" id="3.40.50.720">
    <property type="entry name" value="NAD(P)-binding Rossmann-like Domain"/>
    <property type="match status" value="1"/>
</dbReference>
<evidence type="ECO:0000256" key="5">
    <source>
        <dbReference type="ARBA" id="ARBA00012290"/>
    </source>
</evidence>
<organism evidence="15">
    <name type="scientific">marine sediment metagenome</name>
    <dbReference type="NCBI Taxonomy" id="412755"/>
    <lineage>
        <taxon>unclassified sequences</taxon>
        <taxon>metagenomes</taxon>
        <taxon>ecological metagenomes</taxon>
    </lineage>
</organism>
<dbReference type="Pfam" id="PF16363">
    <property type="entry name" value="GDP_Man_Dehyd"/>
    <property type="match status" value="1"/>
</dbReference>
<dbReference type="GO" id="GO:0032580">
    <property type="term" value="C:Golgi cisterna membrane"/>
    <property type="evidence" value="ECO:0007669"/>
    <property type="project" value="UniProtKB-SubCell"/>
</dbReference>
<proteinExistence type="inferred from homology"/>